<dbReference type="EMBL" id="VOGC01000002">
    <property type="protein sequence ID" value="MQN00888.1"/>
    <property type="molecule type" value="Genomic_DNA"/>
</dbReference>
<keyword evidence="3" id="KW-0169">Cobalamin biosynthesis</keyword>
<dbReference type="PANTHER" id="PTHR45790:SF4">
    <property type="entry name" value="COBALT-PRECORRIN-4 C(11)-METHYLTRANSFERASE"/>
    <property type="match status" value="1"/>
</dbReference>
<evidence type="ECO:0000256" key="4">
    <source>
        <dbReference type="ARBA" id="ARBA00022603"/>
    </source>
</evidence>
<keyword evidence="6" id="KW-0949">S-adenosyl-L-methionine</keyword>
<accession>A0A6N7IYS4</accession>
<dbReference type="GO" id="GO:0032259">
    <property type="term" value="P:methylation"/>
    <property type="evidence" value="ECO:0007669"/>
    <property type="project" value="UniProtKB-KW"/>
</dbReference>
<evidence type="ECO:0000256" key="1">
    <source>
        <dbReference type="ARBA" id="ARBA00004953"/>
    </source>
</evidence>
<dbReference type="Gene3D" id="3.40.1010.10">
    <property type="entry name" value="Cobalt-precorrin-4 Transmethylase, Domain 1"/>
    <property type="match status" value="1"/>
</dbReference>
<protein>
    <submittedName>
        <fullName evidence="8">Precorrin-4 C(11)-methyltransferase</fullName>
        <ecNumber evidence="8">2.1.1.133</ecNumber>
    </submittedName>
</protein>
<dbReference type="InterPro" id="IPR050161">
    <property type="entry name" value="Siro_Cobalamin_biosynth"/>
</dbReference>
<dbReference type="CDD" id="cd11641">
    <property type="entry name" value="Precorrin-4_C11-MT"/>
    <property type="match status" value="1"/>
</dbReference>
<evidence type="ECO:0000259" key="7">
    <source>
        <dbReference type="Pfam" id="PF00590"/>
    </source>
</evidence>
<keyword evidence="9" id="KW-1185">Reference proteome</keyword>
<organism evidence="8 9">
    <name type="scientific">Candidatus Weimeria bifida</name>
    <dbReference type="NCBI Taxonomy" id="2599074"/>
    <lineage>
        <taxon>Bacteria</taxon>
        <taxon>Bacillati</taxon>
        <taxon>Bacillota</taxon>
        <taxon>Clostridia</taxon>
        <taxon>Lachnospirales</taxon>
        <taxon>Lachnospiraceae</taxon>
        <taxon>Candidatus Weimeria</taxon>
    </lineage>
</organism>
<dbReference type="Pfam" id="PF00590">
    <property type="entry name" value="TP_methylase"/>
    <property type="match status" value="1"/>
</dbReference>
<name>A0A6N7IYS4_9FIRM</name>
<dbReference type="InterPro" id="IPR014776">
    <property type="entry name" value="4pyrrole_Mease_sub2"/>
</dbReference>
<dbReference type="PROSITE" id="PS00839">
    <property type="entry name" value="SUMT_1"/>
    <property type="match status" value="1"/>
</dbReference>
<feature type="domain" description="Tetrapyrrole methylase" evidence="7">
    <location>
        <begin position="1"/>
        <end position="207"/>
    </location>
</feature>
<dbReference type="NCBIfam" id="TIGR01465">
    <property type="entry name" value="cobM_cbiF"/>
    <property type="match status" value="1"/>
</dbReference>
<proteinExistence type="inferred from homology"/>
<evidence type="ECO:0000256" key="5">
    <source>
        <dbReference type="ARBA" id="ARBA00022679"/>
    </source>
</evidence>
<evidence type="ECO:0000256" key="2">
    <source>
        <dbReference type="ARBA" id="ARBA00005879"/>
    </source>
</evidence>
<dbReference type="UniPathway" id="UPA00148"/>
<dbReference type="InterPro" id="IPR006362">
    <property type="entry name" value="Cbl_synth_CobM/CibF"/>
</dbReference>
<dbReference type="InterPro" id="IPR003043">
    <property type="entry name" value="Uropor_MeTrfase_CS"/>
</dbReference>
<evidence type="ECO:0000313" key="9">
    <source>
        <dbReference type="Proteomes" id="UP000460257"/>
    </source>
</evidence>
<evidence type="ECO:0000256" key="6">
    <source>
        <dbReference type="ARBA" id="ARBA00022691"/>
    </source>
</evidence>
<keyword evidence="4 8" id="KW-0489">Methyltransferase</keyword>
<dbReference type="Proteomes" id="UP000460257">
    <property type="component" value="Unassembled WGS sequence"/>
</dbReference>
<dbReference type="GO" id="GO:0046026">
    <property type="term" value="F:precorrin-4 C11-methyltransferase activity"/>
    <property type="evidence" value="ECO:0007669"/>
    <property type="project" value="UniProtKB-EC"/>
</dbReference>
<dbReference type="InterPro" id="IPR014777">
    <property type="entry name" value="4pyrrole_Mease_sub1"/>
</dbReference>
<dbReference type="InterPro" id="IPR035996">
    <property type="entry name" value="4pyrrol_Methylase_sf"/>
</dbReference>
<comment type="similarity">
    <text evidence="2">Belongs to the precorrin methyltransferase family.</text>
</comment>
<dbReference type="SUPFAM" id="SSF53790">
    <property type="entry name" value="Tetrapyrrole methylase"/>
    <property type="match status" value="1"/>
</dbReference>
<keyword evidence="5 8" id="KW-0808">Transferase</keyword>
<gene>
    <name evidence="8" type="primary">cobM</name>
    <name evidence="8" type="ORF">FRC54_02700</name>
</gene>
<evidence type="ECO:0000313" key="8">
    <source>
        <dbReference type="EMBL" id="MQN00888.1"/>
    </source>
</evidence>
<sequence length="249" mass="27120">MVHFVGAGPGAVDLITVRGLSFLKNADVLIYAGSLVSAEFADFLKKDALVYNSAKMTLEEVEEVILMAEAEKKTTVRLHTGDPSLYGAIAEQIAFLKEKNIPYDVTPGVTAAFAAASEMGMEYTLPGISQTLILTRTAGRTPVPPEESVENLARTHSSMAIYLSVNRCRELKQKLLAGGYSEDTPAAIAFRVSWPDQKIIRTTVGKLDSCQENEGIVKTALVIVGDALSQSDFDRSCLYDPDFTTEYRK</sequence>
<dbReference type="AlphaFoldDB" id="A0A6N7IYS4"/>
<dbReference type="Gene3D" id="3.30.950.10">
    <property type="entry name" value="Methyltransferase, Cobalt-precorrin-4 Transmethylase, Domain 2"/>
    <property type="match status" value="1"/>
</dbReference>
<dbReference type="EC" id="2.1.1.133" evidence="8"/>
<dbReference type="InterPro" id="IPR000878">
    <property type="entry name" value="4pyrrol_Mease"/>
</dbReference>
<dbReference type="GO" id="GO:0009236">
    <property type="term" value="P:cobalamin biosynthetic process"/>
    <property type="evidence" value="ECO:0007669"/>
    <property type="project" value="UniProtKB-UniPathway"/>
</dbReference>
<comment type="caution">
    <text evidence="8">The sequence shown here is derived from an EMBL/GenBank/DDBJ whole genome shotgun (WGS) entry which is preliminary data.</text>
</comment>
<evidence type="ECO:0000256" key="3">
    <source>
        <dbReference type="ARBA" id="ARBA00022573"/>
    </source>
</evidence>
<dbReference type="PANTHER" id="PTHR45790">
    <property type="entry name" value="SIROHEME SYNTHASE-RELATED"/>
    <property type="match status" value="1"/>
</dbReference>
<reference evidence="8" key="1">
    <citation type="journal article" date="2020" name="Appl. Environ. Microbiol.">
        <title>Medium-Chain Fatty Acid Synthesis by 'Candidatus Weimeria bifida' gen. nov., sp. nov., and 'Candidatus Pseudoramibacter fermentans' sp. nov.</title>
        <authorList>
            <person name="Scarborough M.J."/>
            <person name="Myers K.S."/>
            <person name="Donohue T.J."/>
            <person name="Noguera D.R."/>
        </authorList>
    </citation>
    <scope>NUCLEOTIDE SEQUENCE</scope>
    <source>
        <strain evidence="8">LCO1.1</strain>
    </source>
</reference>
<comment type="pathway">
    <text evidence="1">Cofactor biosynthesis; adenosylcobalamin biosynthesis.</text>
</comment>